<feature type="transmembrane region" description="Helical" evidence="1">
    <location>
        <begin position="27"/>
        <end position="48"/>
    </location>
</feature>
<dbReference type="InterPro" id="IPR032006">
    <property type="entry name" value="TMIE"/>
</dbReference>
<protein>
    <recommendedName>
        <fullName evidence="4">Transmembrane inner ear expressed protein</fullName>
    </recommendedName>
</protein>
<dbReference type="PANTHER" id="PTHR28635:SF1">
    <property type="entry name" value="TRANSMEMBRANE INNER EAR EXPRESSED PROTEIN"/>
    <property type="match status" value="1"/>
</dbReference>
<dbReference type="Pfam" id="PF16038">
    <property type="entry name" value="TMIE"/>
    <property type="match status" value="1"/>
</dbReference>
<reference evidence="2" key="1">
    <citation type="journal article" date="2023" name="G3 (Bethesda)">
        <title>Whole genome assemblies of Zophobas morio and Tenebrio molitor.</title>
        <authorList>
            <person name="Kaur S."/>
            <person name="Stinson S.A."/>
            <person name="diCenzo G.C."/>
        </authorList>
    </citation>
    <scope>NUCLEOTIDE SEQUENCE</scope>
    <source>
        <strain evidence="2">QUZm001</strain>
    </source>
</reference>
<keyword evidence="1" id="KW-1133">Transmembrane helix</keyword>
<proteinExistence type="predicted"/>
<keyword evidence="3" id="KW-1185">Reference proteome</keyword>
<dbReference type="AlphaFoldDB" id="A0AA38HYU8"/>
<keyword evidence="1" id="KW-0472">Membrane</keyword>
<name>A0AA38HYU8_9CUCU</name>
<organism evidence="2 3">
    <name type="scientific">Zophobas morio</name>
    <dbReference type="NCBI Taxonomy" id="2755281"/>
    <lineage>
        <taxon>Eukaryota</taxon>
        <taxon>Metazoa</taxon>
        <taxon>Ecdysozoa</taxon>
        <taxon>Arthropoda</taxon>
        <taxon>Hexapoda</taxon>
        <taxon>Insecta</taxon>
        <taxon>Pterygota</taxon>
        <taxon>Neoptera</taxon>
        <taxon>Endopterygota</taxon>
        <taxon>Coleoptera</taxon>
        <taxon>Polyphaga</taxon>
        <taxon>Cucujiformia</taxon>
        <taxon>Tenebrionidae</taxon>
        <taxon>Zophobas</taxon>
    </lineage>
</organism>
<keyword evidence="1" id="KW-0812">Transmembrane</keyword>
<dbReference type="EMBL" id="JALNTZ010000007">
    <property type="protein sequence ID" value="KAJ3645904.1"/>
    <property type="molecule type" value="Genomic_DNA"/>
</dbReference>
<comment type="caution">
    <text evidence="2">The sequence shown here is derived from an EMBL/GenBank/DDBJ whole genome shotgun (WGS) entry which is preliminary data.</text>
</comment>
<evidence type="ECO:0008006" key="4">
    <source>
        <dbReference type="Google" id="ProtNLM"/>
    </source>
</evidence>
<evidence type="ECO:0000256" key="1">
    <source>
        <dbReference type="SAM" id="Phobius"/>
    </source>
</evidence>
<accession>A0AA38HYU8</accession>
<sequence>MATFYANPNDTNEPWIEKAAFNGFRNWHVMFFCFSGLTILIILICCCVKFRVPRTKQEIEGDYRRKKLAEKFQERLRMIQNQDMDVLDLEQALKLIQEDFDQENAKIRENTTIEINQKNNNGETPQQPKCAKKFADIMLAARVQSQSTTE</sequence>
<evidence type="ECO:0000313" key="3">
    <source>
        <dbReference type="Proteomes" id="UP001168821"/>
    </source>
</evidence>
<gene>
    <name evidence="2" type="ORF">Zmor_023525</name>
</gene>
<evidence type="ECO:0000313" key="2">
    <source>
        <dbReference type="EMBL" id="KAJ3645904.1"/>
    </source>
</evidence>
<dbReference type="Proteomes" id="UP001168821">
    <property type="component" value="Unassembled WGS sequence"/>
</dbReference>
<dbReference type="PANTHER" id="PTHR28635">
    <property type="entry name" value="TRANSMEMBRANE INNER EAR EXPRESSED PROTEIN"/>
    <property type="match status" value="1"/>
</dbReference>